<dbReference type="Proteomes" id="UP000190776">
    <property type="component" value="Unassembled WGS sequence"/>
</dbReference>
<comment type="caution">
    <text evidence="5">The sequence shown here is derived from an EMBL/GenBank/DDBJ whole genome shotgun (WGS) entry which is preliminary data.</text>
</comment>
<evidence type="ECO:0000313" key="6">
    <source>
        <dbReference type="Proteomes" id="UP000190776"/>
    </source>
</evidence>
<dbReference type="OrthoDB" id="1606438at2759"/>
<dbReference type="PANTHER" id="PTHR43712:SF5">
    <property type="entry name" value="O-METHYLTRANSFERASE ASQN-RELATED"/>
    <property type="match status" value="1"/>
</dbReference>
<evidence type="ECO:0000259" key="4">
    <source>
        <dbReference type="Pfam" id="PF00891"/>
    </source>
</evidence>
<dbReference type="EMBL" id="MSZU01000093">
    <property type="protein sequence ID" value="OMP84451.1"/>
    <property type="molecule type" value="Genomic_DNA"/>
</dbReference>
<keyword evidence="1" id="KW-0489">Methyltransferase</keyword>
<sequence length="132" mass="14970">MATADATSARVRFVVEYLPGPVTLGERGLPERYRERISFGVQDFFKDWDVRGADVYFLLRVLHYFPDHCCVRTVWALVLALKRGARVVVCDRLMPEVAVAGYEPREAGYVWFLDGRVVSVCGGADSWLLQVQ</sequence>
<dbReference type="SUPFAM" id="SSF53335">
    <property type="entry name" value="S-adenosyl-L-methionine-dependent methyltransferases"/>
    <property type="match status" value="1"/>
</dbReference>
<evidence type="ECO:0000313" key="5">
    <source>
        <dbReference type="EMBL" id="OMP84451.1"/>
    </source>
</evidence>
<dbReference type="PANTHER" id="PTHR43712">
    <property type="entry name" value="PUTATIVE (AFU_ORTHOLOGUE AFUA_4G14580)-RELATED"/>
    <property type="match status" value="1"/>
</dbReference>
<evidence type="ECO:0000256" key="2">
    <source>
        <dbReference type="ARBA" id="ARBA00022679"/>
    </source>
</evidence>
<dbReference type="STRING" id="420778.A0A1S8BB03"/>
<organism evidence="5 6">
    <name type="scientific">Diplodia seriata</name>
    <dbReference type="NCBI Taxonomy" id="420778"/>
    <lineage>
        <taxon>Eukaryota</taxon>
        <taxon>Fungi</taxon>
        <taxon>Dikarya</taxon>
        <taxon>Ascomycota</taxon>
        <taxon>Pezizomycotina</taxon>
        <taxon>Dothideomycetes</taxon>
        <taxon>Dothideomycetes incertae sedis</taxon>
        <taxon>Botryosphaeriales</taxon>
        <taxon>Botryosphaeriaceae</taxon>
        <taxon>Diplodia</taxon>
    </lineage>
</organism>
<name>A0A1S8BB03_9PEZI</name>
<dbReference type="InterPro" id="IPR016461">
    <property type="entry name" value="COMT-like"/>
</dbReference>
<dbReference type="PROSITE" id="PS51683">
    <property type="entry name" value="SAM_OMT_II"/>
    <property type="match status" value="1"/>
</dbReference>
<dbReference type="GO" id="GO:0032259">
    <property type="term" value="P:methylation"/>
    <property type="evidence" value="ECO:0007669"/>
    <property type="project" value="UniProtKB-KW"/>
</dbReference>
<keyword evidence="2" id="KW-0808">Transferase</keyword>
<dbReference type="AlphaFoldDB" id="A0A1S8BB03"/>
<feature type="domain" description="O-methyltransferase C-terminal" evidence="4">
    <location>
        <begin position="26"/>
        <end position="96"/>
    </location>
</feature>
<accession>A0A1S8BB03</accession>
<proteinExistence type="predicted"/>
<dbReference type="InterPro" id="IPR029063">
    <property type="entry name" value="SAM-dependent_MTases_sf"/>
</dbReference>
<evidence type="ECO:0000256" key="1">
    <source>
        <dbReference type="ARBA" id="ARBA00022603"/>
    </source>
</evidence>
<protein>
    <recommendedName>
        <fullName evidence="4">O-methyltransferase C-terminal domain-containing protein</fullName>
    </recommendedName>
</protein>
<dbReference type="Gene3D" id="3.40.50.150">
    <property type="entry name" value="Vaccinia Virus protein VP39"/>
    <property type="match status" value="1"/>
</dbReference>
<keyword evidence="3" id="KW-0949">S-adenosyl-L-methionine</keyword>
<reference evidence="5 6" key="1">
    <citation type="submission" date="2017-01" db="EMBL/GenBank/DDBJ databases">
        <title>Draft genome sequence of Diplodia seriata F98.1, a fungal species involved in grapevine trunk diseases.</title>
        <authorList>
            <person name="Robert-Siegwald G."/>
            <person name="Vallet J."/>
            <person name="Abou-Mansour E."/>
            <person name="Xu J."/>
            <person name="Rey P."/>
            <person name="Bertsch C."/>
            <person name="Rego C."/>
            <person name="Larignon P."/>
            <person name="Fontaine F."/>
            <person name="Lebrun M.-H."/>
        </authorList>
    </citation>
    <scope>NUCLEOTIDE SEQUENCE [LARGE SCALE GENOMIC DNA]</scope>
    <source>
        <strain evidence="5 6">F98.1</strain>
    </source>
</reference>
<gene>
    <name evidence="5" type="ORF">BK809_0000234</name>
</gene>
<dbReference type="Pfam" id="PF00891">
    <property type="entry name" value="Methyltransf_2"/>
    <property type="match status" value="1"/>
</dbReference>
<dbReference type="GO" id="GO:0008171">
    <property type="term" value="F:O-methyltransferase activity"/>
    <property type="evidence" value="ECO:0007669"/>
    <property type="project" value="InterPro"/>
</dbReference>
<evidence type="ECO:0000256" key="3">
    <source>
        <dbReference type="ARBA" id="ARBA00022691"/>
    </source>
</evidence>
<dbReference type="InterPro" id="IPR001077">
    <property type="entry name" value="COMT_C"/>
</dbReference>